<feature type="domain" description="Glycosyl hydrolase family 13 catalytic" evidence="16">
    <location>
        <begin position="45"/>
        <end position="443"/>
    </location>
</feature>
<dbReference type="GO" id="GO:0005524">
    <property type="term" value="F:ATP binding"/>
    <property type="evidence" value="ECO:0007669"/>
    <property type="project" value="UniProtKB-KW"/>
</dbReference>
<dbReference type="GO" id="GO:0046872">
    <property type="term" value="F:metal ion binding"/>
    <property type="evidence" value="ECO:0007669"/>
    <property type="project" value="UniProtKB-KW"/>
</dbReference>
<evidence type="ECO:0000256" key="2">
    <source>
        <dbReference type="ARBA" id="ARBA00005496"/>
    </source>
</evidence>
<dbReference type="GO" id="GO:0005975">
    <property type="term" value="P:carbohydrate metabolic process"/>
    <property type="evidence" value="ECO:0007669"/>
    <property type="project" value="InterPro"/>
</dbReference>
<evidence type="ECO:0000256" key="11">
    <source>
        <dbReference type="ARBA" id="ARBA00022840"/>
    </source>
</evidence>
<evidence type="ECO:0000256" key="13">
    <source>
        <dbReference type="ARBA" id="ARBA00031251"/>
    </source>
</evidence>
<organism evidence="17 18">
    <name type="scientific">Salinibacter ruber (strain DSM 13855 / M31)</name>
    <dbReference type="NCBI Taxonomy" id="309807"/>
    <lineage>
        <taxon>Bacteria</taxon>
        <taxon>Pseudomonadati</taxon>
        <taxon>Rhodothermota</taxon>
        <taxon>Rhodothermia</taxon>
        <taxon>Rhodothermales</taxon>
        <taxon>Salinibacteraceae</taxon>
        <taxon>Salinibacter</taxon>
    </lineage>
</organism>
<keyword evidence="7" id="KW-0808">Transferase</keyword>
<dbReference type="Pfam" id="PF00128">
    <property type="entry name" value="Alpha-amylase"/>
    <property type="match status" value="2"/>
</dbReference>
<dbReference type="eggNOG" id="COG3281">
    <property type="taxonomic scope" value="Bacteria"/>
</dbReference>
<keyword evidence="10" id="KW-0106">Calcium</keyword>
<comment type="catalytic activity">
    <reaction evidence="15">
        <text>D-maltose + ATP = alpha-maltose 1-phosphate + ADP + H(+)</text>
        <dbReference type="Rhea" id="RHEA:31915"/>
        <dbReference type="ChEBI" id="CHEBI:15378"/>
        <dbReference type="ChEBI" id="CHEBI:17306"/>
        <dbReference type="ChEBI" id="CHEBI:30616"/>
        <dbReference type="ChEBI" id="CHEBI:63576"/>
        <dbReference type="ChEBI" id="CHEBI:456216"/>
        <dbReference type="EC" id="2.7.1.175"/>
    </reaction>
</comment>
<dbReference type="InterPro" id="IPR006047">
    <property type="entry name" value="GH13_cat_dom"/>
</dbReference>
<dbReference type="SMR" id="Q2S499"/>
<dbReference type="InterPro" id="IPR017853">
    <property type="entry name" value="GH"/>
</dbReference>
<dbReference type="EC" id="2.7.1.175" evidence="4"/>
<dbReference type="InterPro" id="IPR011009">
    <property type="entry name" value="Kinase-like_dom_sf"/>
</dbReference>
<evidence type="ECO:0000256" key="10">
    <source>
        <dbReference type="ARBA" id="ARBA00022837"/>
    </source>
</evidence>
<protein>
    <recommendedName>
        <fullName evidence="6">Maltokinase</fullName>
        <ecNumber evidence="4">2.7.1.175</ecNumber>
        <ecNumber evidence="5">5.4.99.16</ecNumber>
    </recommendedName>
    <alternativeName>
        <fullName evidence="14">Maltose alpha-D-glucosyltransferase</fullName>
    </alternativeName>
    <alternativeName>
        <fullName evidence="13">Maltose-1-phosphate synthase</fullName>
    </alternativeName>
</protein>
<evidence type="ECO:0000256" key="4">
    <source>
        <dbReference type="ARBA" id="ARBA00011962"/>
    </source>
</evidence>
<dbReference type="PANTHER" id="PTHR10357:SF219">
    <property type="entry name" value="MALTOSE ALPHA-D-GLUCOSYLTRANSFERASE"/>
    <property type="match status" value="1"/>
</dbReference>
<dbReference type="HOGENOM" id="CLU_007635_1_0_10"/>
<comment type="catalytic activity">
    <reaction evidence="1">
        <text>D-maltose = alpha,alpha-trehalose</text>
        <dbReference type="Rhea" id="RHEA:15145"/>
        <dbReference type="ChEBI" id="CHEBI:16551"/>
        <dbReference type="ChEBI" id="CHEBI:17306"/>
        <dbReference type="EC" id="5.4.99.16"/>
    </reaction>
</comment>
<evidence type="ECO:0000256" key="7">
    <source>
        <dbReference type="ARBA" id="ARBA00022679"/>
    </source>
</evidence>
<evidence type="ECO:0000313" key="17">
    <source>
        <dbReference type="EMBL" id="ABC44183.1"/>
    </source>
</evidence>
<sequence>MAGGPFSRSAVNVPTFNVPTFQRSTRMPDDFLDDPLWYKDAVIYELHVRSFYDSNNDGYGDFQGLREKLPYLESLGVNTLWLLPFLESPLRDDGYDTADYFKVLPIHGDLDDFRAFLDDAHARGMRVITELVLNHTSDQHPWFQEARDPDSDKHDWYVWSDTDERYDDVRVIFTDTEDSNWAWDPKAEKYYWHRFFSHQPDLNFDNPEVREKMKEVMFFWLDMGVDGLRLDAVPYLFEREGTSSENLPETIAYVKELRAAVEERYGPGKVLLAEANQWPEDTLPYFGEDAEGESTGVQMAFNFPVMPRLYMALRRENRRPVVEMLDLTSGIPDDAQWALFLRNHDELTLEMVTDEERDYMYHEYGADDRFRINVGIRRRLTPLLGGERRRIELMNALLLSLKGSPIIYYGDEIGMGDDPFLGDRNGVRTPMQWSPDKNGGFSRAPHHKLFMPPINRGKYSYEFVNVEDAEADPYSLLHFMRRLIALRQQHKNIFGRGSLELLPVENQSILAFLREYEGERILVVNNLSRFTQSVHIPAREDLQGLAPVELSGQSAFPPIEDDDYHLTVGPHHFYWFKLVPKEDVQRDDTRRSGLQPLEDKNGRTRPVLPVAEGLQNVLVPTMAQRRGPEQIEALLPEFINEQRWFGGKGEGIEGVEVEDAVRLQSDPVVYLSVLRVDLPEDTSFYTLPLMAAPEPEASDILDEHPNATLAWLEVEDTEERRLVYDATVNPRFWATLFRWWQRGGTGRSLKGLYTAEPSEAMGDAPPDDVRLLTGEQSNTSAIVNNDYFLKLYRRLEEGPNPEKELLEHLTDIDFTFSPRLHGTLNFRRRHRQYTLGVLQEALAVDADAWSYTLSCTTTFLDRVENSPFPHEQAKNTGPSADGPQWTADRFSDATVPVWLEELAPELISFARTLGVRTAEMHHALAQAGGDEMRPVEAPTDAGAELGTRIRTEMEETRALLDRQPDRVSGHVPSDPAWSAARDRLAPLDDVPGTHDRIRIHGDYHLGQLLRAEGDIYVLDFEGEPTRPLDERRRRKNALRDVAGMLRSLEYAVLASWQDHADVDPDYEPWIDALLYWTETTFLDAYADTTGDAAFLPAAPARYSFLWAFLLDKALYEVRYELNHRPDWAWLPLHGLHRLLAPRDATASDPLDA</sequence>
<dbReference type="GO" id="GO:0016740">
    <property type="term" value="F:transferase activity"/>
    <property type="evidence" value="ECO:0007669"/>
    <property type="project" value="UniProtKB-KW"/>
</dbReference>
<evidence type="ECO:0000256" key="12">
    <source>
        <dbReference type="ARBA" id="ARBA00023235"/>
    </source>
</evidence>
<evidence type="ECO:0000256" key="9">
    <source>
        <dbReference type="ARBA" id="ARBA00022741"/>
    </source>
</evidence>
<evidence type="ECO:0000256" key="3">
    <source>
        <dbReference type="ARBA" id="ARBA00006219"/>
    </source>
</evidence>
<evidence type="ECO:0000256" key="6">
    <source>
        <dbReference type="ARBA" id="ARBA00013882"/>
    </source>
</evidence>
<dbReference type="CAZy" id="GH13">
    <property type="family name" value="Glycoside Hydrolase Family 13"/>
</dbReference>
<dbReference type="SUPFAM" id="SSF51011">
    <property type="entry name" value="Glycosyl hydrolase domain"/>
    <property type="match status" value="1"/>
</dbReference>
<dbReference type="STRING" id="309807.SRU_0847"/>
<dbReference type="CDD" id="cd11334">
    <property type="entry name" value="AmyAc_TreS"/>
    <property type="match status" value="1"/>
</dbReference>
<gene>
    <name evidence="17" type="ordered locus">SRU_0847</name>
</gene>
<dbReference type="PANTHER" id="PTHR10357">
    <property type="entry name" value="ALPHA-AMYLASE FAMILY MEMBER"/>
    <property type="match status" value="1"/>
</dbReference>
<comment type="similarity">
    <text evidence="3">Belongs to the aminoglycoside phosphotransferase family.</text>
</comment>
<dbReference type="InterPro" id="IPR032091">
    <property type="entry name" value="Malt_amylase-like_C"/>
</dbReference>
<dbReference type="Gene3D" id="3.90.400.10">
    <property type="entry name" value="Oligo-1,6-glucosidase, Domain 2"/>
    <property type="match status" value="1"/>
</dbReference>
<dbReference type="OrthoDB" id="9806009at2"/>
<keyword evidence="11" id="KW-0067">ATP-binding</keyword>
<dbReference type="SMART" id="SM00642">
    <property type="entry name" value="Aamy"/>
    <property type="match status" value="1"/>
</dbReference>
<dbReference type="Gene3D" id="2.60.40.1180">
    <property type="entry name" value="Golgi alpha-mannosidase II"/>
    <property type="match status" value="1"/>
</dbReference>
<name>Q2S499_SALRD</name>
<dbReference type="Gene3D" id="3.20.20.80">
    <property type="entry name" value="Glycosidases"/>
    <property type="match status" value="1"/>
</dbReference>
<dbReference type="NCBIfam" id="TIGR02456">
    <property type="entry name" value="treS_nterm"/>
    <property type="match status" value="1"/>
</dbReference>
<dbReference type="SUPFAM" id="SSF51445">
    <property type="entry name" value="(Trans)glycosidases"/>
    <property type="match status" value="1"/>
</dbReference>
<dbReference type="AlphaFoldDB" id="Q2S499"/>
<dbReference type="eggNOG" id="COG0366">
    <property type="taxonomic scope" value="Bacteria"/>
</dbReference>
<accession>Q2S499</accession>
<evidence type="ECO:0000256" key="5">
    <source>
        <dbReference type="ARBA" id="ARBA00012619"/>
    </source>
</evidence>
<evidence type="ECO:0000256" key="1">
    <source>
        <dbReference type="ARBA" id="ARBA00001595"/>
    </source>
</evidence>
<dbReference type="Proteomes" id="UP000008674">
    <property type="component" value="Chromosome"/>
</dbReference>
<keyword evidence="18" id="KW-1185">Reference proteome</keyword>
<proteinExistence type="inferred from homology"/>
<comment type="similarity">
    <text evidence="2">Belongs to the glycosyl hydrolase 13 family. TreS subfamily.</text>
</comment>
<evidence type="ECO:0000256" key="14">
    <source>
        <dbReference type="ARBA" id="ARBA00031378"/>
    </source>
</evidence>
<keyword evidence="8" id="KW-0479">Metal-binding</keyword>
<dbReference type="InterPro" id="IPR040999">
    <property type="entry name" value="Mak_N_cap"/>
</dbReference>
<keyword evidence="9" id="KW-0547">Nucleotide-binding</keyword>
<dbReference type="FunFam" id="3.20.20.80:FF:000055">
    <property type="entry name" value="Trehalose synthase"/>
    <property type="match status" value="1"/>
</dbReference>
<evidence type="ECO:0000256" key="8">
    <source>
        <dbReference type="ARBA" id="ARBA00022723"/>
    </source>
</evidence>
<evidence type="ECO:0000313" key="18">
    <source>
        <dbReference type="Proteomes" id="UP000008674"/>
    </source>
</evidence>
<reference evidence="17 18" key="1">
    <citation type="journal article" date="2005" name="Proc. Natl. Acad. Sci. U.S.A.">
        <title>The genome of Salinibacter ruber: convergence and gene exchange among hyperhalophilic bacteria and archaea.</title>
        <authorList>
            <person name="Mongodin E.F."/>
            <person name="Nelson K.E."/>
            <person name="Daugherty S."/>
            <person name="Deboy R.T."/>
            <person name="Wister J."/>
            <person name="Khouri H."/>
            <person name="Weidman J."/>
            <person name="Walsh D.A."/>
            <person name="Papke R.T."/>
            <person name="Sanchez Perez G."/>
            <person name="Sharma A.K."/>
            <person name="Nesbo C.L."/>
            <person name="MacLeod D."/>
            <person name="Bapteste E."/>
            <person name="Doolittle W.F."/>
            <person name="Charlebois R.L."/>
            <person name="Legault B."/>
            <person name="Rodriguez-Valera F."/>
        </authorList>
    </citation>
    <scope>NUCLEOTIDE SEQUENCE [LARGE SCALE GENOMIC DNA]</scope>
    <source>
        <strain evidence="18">DSM 13855 / CECT 5946 / M31</strain>
    </source>
</reference>
<dbReference type="PATRIC" id="fig|309807.25.peg.873"/>
<dbReference type="EC" id="5.4.99.16" evidence="5"/>
<dbReference type="InterPro" id="IPR013780">
    <property type="entry name" value="Glyco_hydro_b"/>
</dbReference>
<dbReference type="Pfam" id="PF16657">
    <property type="entry name" value="Malt_amylase_C"/>
    <property type="match status" value="1"/>
</dbReference>
<evidence type="ECO:0000256" key="15">
    <source>
        <dbReference type="ARBA" id="ARBA00049067"/>
    </source>
</evidence>
<dbReference type="InterPro" id="IPR012810">
    <property type="entry name" value="TreS/a-amylase_N"/>
</dbReference>
<dbReference type="Gene3D" id="3.90.1200.10">
    <property type="match status" value="1"/>
</dbReference>
<dbReference type="KEGG" id="sru:SRU_0847"/>
<dbReference type="EMBL" id="CP000159">
    <property type="protein sequence ID" value="ABC44183.1"/>
    <property type="molecule type" value="Genomic_DNA"/>
</dbReference>
<dbReference type="GO" id="GO:0047471">
    <property type="term" value="F:maltose alpha-D-glucosyltransferase activity"/>
    <property type="evidence" value="ECO:0007669"/>
    <property type="project" value="UniProtKB-EC"/>
</dbReference>
<dbReference type="SUPFAM" id="SSF56112">
    <property type="entry name" value="Protein kinase-like (PK-like)"/>
    <property type="match status" value="1"/>
</dbReference>
<dbReference type="EnsemblBacteria" id="ABC44183">
    <property type="protein sequence ID" value="ABC44183"/>
    <property type="gene ID" value="SRU_0847"/>
</dbReference>
<dbReference type="Pfam" id="PF18085">
    <property type="entry name" value="Mak_N_cap"/>
    <property type="match status" value="1"/>
</dbReference>
<evidence type="ECO:0000259" key="16">
    <source>
        <dbReference type="SMART" id="SM00642"/>
    </source>
</evidence>
<keyword evidence="12" id="KW-0413">Isomerase</keyword>
<dbReference type="InterPro" id="IPR045857">
    <property type="entry name" value="O16G_dom_2"/>
</dbReference>